<dbReference type="InterPro" id="IPR031304">
    <property type="entry name" value="SLT_2"/>
</dbReference>
<evidence type="ECO:0000313" key="3">
    <source>
        <dbReference type="EMBL" id="WQH15100.1"/>
    </source>
</evidence>
<dbReference type="PANTHER" id="PTHR30163:SF9">
    <property type="entry name" value="MEMBRANE-BOUND LYTIC MUREIN TRANSGLYCOSYLASE B"/>
    <property type="match status" value="1"/>
</dbReference>
<dbReference type="CDD" id="cd13399">
    <property type="entry name" value="Slt35-like"/>
    <property type="match status" value="1"/>
</dbReference>
<name>A0ABZ0YSF3_9GAMM</name>
<keyword evidence="1" id="KW-0732">Signal</keyword>
<evidence type="ECO:0000256" key="1">
    <source>
        <dbReference type="SAM" id="SignalP"/>
    </source>
</evidence>
<dbReference type="InterPro" id="IPR011757">
    <property type="entry name" value="Lytic_transglycosylase_MltB"/>
</dbReference>
<protein>
    <submittedName>
        <fullName evidence="3">Lytic murein transglycosylase B</fullName>
    </submittedName>
</protein>
<dbReference type="Pfam" id="PF13406">
    <property type="entry name" value="SLT_2"/>
    <property type="match status" value="1"/>
</dbReference>
<sequence length="353" mass="39322">MNKVQGKTSSYVLAALMCWVASAAFADQPSQQSQFEAPGHFAPQQNADSQALMEELVEQGLPQEWLEEALGQASFTQNVLDAMEGAAERRLKWYEYRAIFLTQQRIEEGVEFIDAHADALARAESTYGVPAEIITAIIGVETYYGRHKGQHRVLDSLATLAFHHPARGAFFRGELAAFLRIAYEQKVDPTELRGSYAGAMGYPQFIPTSYQAYAVDFDGDGRRDLWENPVDAIGSVANYFAEHNWKPDADIYHHASGPDVMPVELLQELSFNQTSPPEVSIAQLAAHGLEPSEPLDDNLPVVPLALEFADGETRYRFGEYNFYVITRYNHSHLYAMAVAELAEAIAELHEDKG</sequence>
<evidence type="ECO:0000313" key="4">
    <source>
        <dbReference type="Proteomes" id="UP001324794"/>
    </source>
</evidence>
<feature type="domain" description="Transglycosylase SLT" evidence="2">
    <location>
        <begin position="46"/>
        <end position="343"/>
    </location>
</feature>
<dbReference type="InterPro" id="IPR023346">
    <property type="entry name" value="Lysozyme-like_dom_sf"/>
</dbReference>
<dbReference type="Proteomes" id="UP001324794">
    <property type="component" value="Chromosome"/>
</dbReference>
<feature type="signal peptide" evidence="1">
    <location>
        <begin position="1"/>
        <end position="26"/>
    </location>
</feature>
<reference evidence="3 4" key="1">
    <citation type="submission" date="2023-11" db="EMBL/GenBank/DDBJ databases">
        <title>MicrobeMod: A computational toolkit for identifying prokaryotic methylation and restriction-modification with nanopore sequencing.</title>
        <authorList>
            <person name="Crits-Christoph A."/>
            <person name="Kang S.C."/>
            <person name="Lee H."/>
            <person name="Ostrov N."/>
        </authorList>
    </citation>
    <scope>NUCLEOTIDE SEQUENCE [LARGE SCALE GENOMIC DNA]</scope>
    <source>
        <strain evidence="3 4">ATCC BAA-805</strain>
    </source>
</reference>
<organism evidence="3 4">
    <name type="scientific">Vreelandella neptunia</name>
    <dbReference type="NCBI Taxonomy" id="115551"/>
    <lineage>
        <taxon>Bacteria</taxon>
        <taxon>Pseudomonadati</taxon>
        <taxon>Pseudomonadota</taxon>
        <taxon>Gammaproteobacteria</taxon>
        <taxon>Oceanospirillales</taxon>
        <taxon>Halomonadaceae</taxon>
        <taxon>Vreelandella</taxon>
    </lineage>
</organism>
<evidence type="ECO:0000259" key="2">
    <source>
        <dbReference type="Pfam" id="PF13406"/>
    </source>
</evidence>
<dbReference type="Gene3D" id="1.10.8.350">
    <property type="entry name" value="Bacterial muramidase"/>
    <property type="match status" value="1"/>
</dbReference>
<dbReference type="SUPFAM" id="SSF53955">
    <property type="entry name" value="Lysozyme-like"/>
    <property type="match status" value="1"/>
</dbReference>
<dbReference type="RefSeq" id="WP_133732354.1">
    <property type="nucleotide sequence ID" value="NZ_CP140255.1"/>
</dbReference>
<accession>A0ABZ0YSF3</accession>
<dbReference type="Gene3D" id="1.10.530.10">
    <property type="match status" value="1"/>
</dbReference>
<dbReference type="EMBL" id="CP140255">
    <property type="protein sequence ID" value="WQH15100.1"/>
    <property type="molecule type" value="Genomic_DNA"/>
</dbReference>
<proteinExistence type="predicted"/>
<dbReference type="InterPro" id="IPR043426">
    <property type="entry name" value="MltB-like"/>
</dbReference>
<keyword evidence="4" id="KW-1185">Reference proteome</keyword>
<dbReference type="PANTHER" id="PTHR30163">
    <property type="entry name" value="MEMBRANE-BOUND LYTIC MUREIN TRANSGLYCOSYLASE B"/>
    <property type="match status" value="1"/>
</dbReference>
<gene>
    <name evidence="3" type="primary">mltB</name>
    <name evidence="3" type="ORF">SR894_11325</name>
</gene>
<dbReference type="NCBIfam" id="TIGR02282">
    <property type="entry name" value="MltB"/>
    <property type="match status" value="1"/>
</dbReference>
<feature type="chain" id="PRO_5046802521" evidence="1">
    <location>
        <begin position="27"/>
        <end position="353"/>
    </location>
</feature>